<name>A0A8S5SUD6_9CAUD</name>
<dbReference type="EMBL" id="BK032682">
    <property type="protein sequence ID" value="DAF54653.1"/>
    <property type="molecule type" value="Genomic_DNA"/>
</dbReference>
<reference evidence="1" key="1">
    <citation type="journal article" date="2021" name="Proc. Natl. Acad. Sci. U.S.A.">
        <title>A Catalog of Tens of Thousands of Viruses from Human Metagenomes Reveals Hidden Associations with Chronic Diseases.</title>
        <authorList>
            <person name="Tisza M.J."/>
            <person name="Buck C.B."/>
        </authorList>
    </citation>
    <scope>NUCLEOTIDE SEQUENCE</scope>
    <source>
        <strain evidence="1">CtqPo10</strain>
    </source>
</reference>
<accession>A0A8S5SUD6</accession>
<proteinExistence type="predicted"/>
<protein>
    <submittedName>
        <fullName evidence="1">Uncharacterized protein</fullName>
    </submittedName>
</protein>
<evidence type="ECO:0000313" key="1">
    <source>
        <dbReference type="EMBL" id="DAF54653.1"/>
    </source>
</evidence>
<organism evidence="1">
    <name type="scientific">Siphoviridae sp. ctqPo10</name>
    <dbReference type="NCBI Taxonomy" id="2827948"/>
    <lineage>
        <taxon>Viruses</taxon>
        <taxon>Duplodnaviria</taxon>
        <taxon>Heunggongvirae</taxon>
        <taxon>Uroviricota</taxon>
        <taxon>Caudoviricetes</taxon>
    </lineage>
</organism>
<sequence>MALYEIKNYIKLLCIRIDHIESYVVDELNTSDEQKIDEFINTYKHRKGLKILIFEMTDEAHMITYEQMQSFIHTLHVFDYIRQIIENETNKLVVVNDNESPDALQTDSYLHRLLDLGK</sequence>